<comment type="caution">
    <text evidence="2">The sequence shown here is derived from an EMBL/GenBank/DDBJ whole genome shotgun (WGS) entry which is preliminary data.</text>
</comment>
<dbReference type="InterPro" id="IPR011009">
    <property type="entry name" value="Kinase-like_dom_sf"/>
</dbReference>
<dbReference type="RefSeq" id="WP_115481814.1">
    <property type="nucleotide sequence ID" value="NZ_QRCT01000020.1"/>
</dbReference>
<proteinExistence type="predicted"/>
<organism evidence="2 3">
    <name type="scientific">Anaerosacchariphilus polymeriproducens</name>
    <dbReference type="NCBI Taxonomy" id="1812858"/>
    <lineage>
        <taxon>Bacteria</taxon>
        <taxon>Bacillati</taxon>
        <taxon>Bacillota</taxon>
        <taxon>Clostridia</taxon>
        <taxon>Lachnospirales</taxon>
        <taxon>Lachnospiraceae</taxon>
        <taxon>Anaerosacchariphilus</taxon>
    </lineage>
</organism>
<name>A0A371AVW0_9FIRM</name>
<evidence type="ECO:0000313" key="3">
    <source>
        <dbReference type="Proteomes" id="UP000255036"/>
    </source>
</evidence>
<dbReference type="InterPro" id="IPR000719">
    <property type="entry name" value="Prot_kinase_dom"/>
</dbReference>
<keyword evidence="3" id="KW-1185">Reference proteome</keyword>
<dbReference type="EMBL" id="QRCT01000020">
    <property type="protein sequence ID" value="RDU23669.1"/>
    <property type="molecule type" value="Genomic_DNA"/>
</dbReference>
<reference evidence="2 3" key="1">
    <citation type="submission" date="2018-07" db="EMBL/GenBank/DDBJ databases">
        <title>Anaerosacharophilus polymeroproducens gen. nov. sp. nov., an anaerobic bacterium isolated from salt field.</title>
        <authorList>
            <person name="Kim W."/>
            <person name="Yang S.-H."/>
            <person name="Oh J."/>
            <person name="Lee J.-H."/>
            <person name="Kwon K.K."/>
        </authorList>
    </citation>
    <scope>NUCLEOTIDE SEQUENCE [LARGE SCALE GENOMIC DNA]</scope>
    <source>
        <strain evidence="2 3">MCWD5</strain>
    </source>
</reference>
<evidence type="ECO:0000313" key="2">
    <source>
        <dbReference type="EMBL" id="RDU23669.1"/>
    </source>
</evidence>
<dbReference type="Gene3D" id="1.10.510.10">
    <property type="entry name" value="Transferase(Phosphotransferase) domain 1"/>
    <property type="match status" value="1"/>
</dbReference>
<dbReference type="GO" id="GO:0005524">
    <property type="term" value="F:ATP binding"/>
    <property type="evidence" value="ECO:0007669"/>
    <property type="project" value="InterPro"/>
</dbReference>
<feature type="domain" description="Protein kinase" evidence="1">
    <location>
        <begin position="29"/>
        <end position="296"/>
    </location>
</feature>
<dbReference type="OrthoDB" id="334783at2"/>
<dbReference type="Proteomes" id="UP000255036">
    <property type="component" value="Unassembled WGS sequence"/>
</dbReference>
<sequence>MVINKIDEIEFQLNRKIDFSWLNKYGNAFSVIDQTGSGCLCVGIQDKVDKYFCKIAGVGTVNAEVAPLEAVNILKKSVQLYQNLKSPNLIEMVDAYQYNEFFIAVFKWSEGECLFDHWNFEKYKNNSSLKSPAERFKKLDAKRKLKVVDEIFTFMINVSKHNYVAVDFYDGSILYDFKNDETTFCDIDFFRKSPVINNMGSDWYGTKRLKSPEEYIFGDIINEVTNVFTIGALIFDFFGDFDSEDILKRYNDCCFYPSTLEKWSLNEKSYNVVIKATKQKRENRYRTIREFYAAWSDACNGDI</sequence>
<dbReference type="GO" id="GO:0004672">
    <property type="term" value="F:protein kinase activity"/>
    <property type="evidence" value="ECO:0007669"/>
    <property type="project" value="InterPro"/>
</dbReference>
<protein>
    <recommendedName>
        <fullName evidence="1">Protein kinase domain-containing protein</fullName>
    </recommendedName>
</protein>
<dbReference type="SUPFAM" id="SSF56112">
    <property type="entry name" value="Protein kinase-like (PK-like)"/>
    <property type="match status" value="1"/>
</dbReference>
<dbReference type="PROSITE" id="PS50011">
    <property type="entry name" value="PROTEIN_KINASE_DOM"/>
    <property type="match status" value="1"/>
</dbReference>
<dbReference type="AlphaFoldDB" id="A0A371AVW0"/>
<accession>A0A371AVW0</accession>
<gene>
    <name evidence="2" type="ORF">DWV06_08790</name>
</gene>
<evidence type="ECO:0000259" key="1">
    <source>
        <dbReference type="PROSITE" id="PS50011"/>
    </source>
</evidence>